<gene>
    <name evidence="1" type="ORF">SAMN00808754_1486</name>
</gene>
<dbReference type="RefSeq" id="WP_084665103.1">
    <property type="nucleotide sequence ID" value="NZ_LT838272.1"/>
</dbReference>
<proteinExistence type="predicted"/>
<dbReference type="EMBL" id="LT838272">
    <property type="protein sequence ID" value="SMB96429.1"/>
    <property type="molecule type" value="Genomic_DNA"/>
</dbReference>
<reference evidence="1 2" key="1">
    <citation type="submission" date="2017-04" db="EMBL/GenBank/DDBJ databases">
        <authorList>
            <person name="Afonso C.L."/>
            <person name="Miller P.J."/>
            <person name="Scott M.A."/>
            <person name="Spackman E."/>
            <person name="Goraichik I."/>
            <person name="Dimitrov K.M."/>
            <person name="Suarez D.L."/>
            <person name="Swayne D.E."/>
        </authorList>
    </citation>
    <scope>NUCLEOTIDE SEQUENCE [LARGE SCALE GENOMIC DNA]</scope>
    <source>
        <strain evidence="1 2">ToBE</strain>
    </source>
</reference>
<accession>A0A1W1VSV7</accession>
<sequence length="370" mass="42913">MDTLIWPLEEHSKAKHTVLREYLKAWFPILGQKFKRIVYIDGFAGPGLYSTGEEGSPLIALRIVSEHVLRHKFRAEIRMLFIESDTERATFLQKLCEERFPSSSLKSSGIHYSVIPSSFEEVMETVLSELEKQQQTLAPSFVFVDPFGLSGVPLQLIAKILRYPSCEVLFNFMYDAVNRWCETHENKTTLLFGTDEWKKVLSLTCPQERKQFLTNLYVSQLQKATGHRYVRSFEIKDKNNRTKYFLIFSTNRIEGLKEMKNAMWKVDETGYFRFSAFETSKHHAGQLSIFDPDDIHRNNLAFLLERKFRGQKLSIEQIEHFVICETPYLQRHVRPALTILAGSQPPKISVERPPGKNRGFPEGTFISFAD</sequence>
<dbReference type="STRING" id="698762.SAMN00808754_1486"/>
<evidence type="ECO:0000313" key="2">
    <source>
        <dbReference type="Proteomes" id="UP000192569"/>
    </source>
</evidence>
<dbReference type="NCBIfam" id="TIGR04474">
    <property type="entry name" value="tcm_partner"/>
    <property type="match status" value="1"/>
</dbReference>
<dbReference type="InterPro" id="IPR031009">
    <property type="entry name" value="Tcm_partner"/>
</dbReference>
<evidence type="ECO:0000313" key="1">
    <source>
        <dbReference type="EMBL" id="SMB96429.1"/>
    </source>
</evidence>
<name>A0A1W1VSV7_9FIRM</name>
<dbReference type="Proteomes" id="UP000192569">
    <property type="component" value="Chromosome I"/>
</dbReference>
<organism evidence="1 2">
    <name type="scientific">Thermanaeromonas toyohensis ToBE</name>
    <dbReference type="NCBI Taxonomy" id="698762"/>
    <lineage>
        <taxon>Bacteria</taxon>
        <taxon>Bacillati</taxon>
        <taxon>Bacillota</taxon>
        <taxon>Clostridia</taxon>
        <taxon>Neomoorellales</taxon>
        <taxon>Neomoorellaceae</taxon>
        <taxon>Thermanaeromonas</taxon>
    </lineage>
</organism>
<dbReference type="OrthoDB" id="275124at2"/>
<dbReference type="AlphaFoldDB" id="A0A1W1VSV7"/>
<keyword evidence="2" id="KW-1185">Reference proteome</keyword>
<protein>
    <submittedName>
        <fullName evidence="1">Three-Cys-motif partner protein</fullName>
    </submittedName>
</protein>